<gene>
    <name evidence="2" type="ORF">N7493_002419</name>
</gene>
<dbReference type="PANTHER" id="PTHR46644:SF2">
    <property type="entry name" value="DNA REPAIR PROTEIN XRCC2"/>
    <property type="match status" value="1"/>
</dbReference>
<feature type="region of interest" description="Disordered" evidence="1">
    <location>
        <begin position="345"/>
        <end position="365"/>
    </location>
</feature>
<name>A0AAD6MYL0_9EURO</name>
<reference evidence="2" key="1">
    <citation type="journal article" date="2023" name="IMA Fungus">
        <title>Comparative genomic study of the Penicillium genus elucidates a diverse pangenome and 15 lateral gene transfer events.</title>
        <authorList>
            <person name="Petersen C."/>
            <person name="Sorensen T."/>
            <person name="Nielsen M.R."/>
            <person name="Sondergaard T.E."/>
            <person name="Sorensen J.L."/>
            <person name="Fitzpatrick D.A."/>
            <person name="Frisvad J.C."/>
            <person name="Nielsen K.L."/>
        </authorList>
    </citation>
    <scope>NUCLEOTIDE SEQUENCE</scope>
    <source>
        <strain evidence="2">IBT 17514</strain>
    </source>
</reference>
<dbReference type="GO" id="GO:0042148">
    <property type="term" value="P:DNA strand invasion"/>
    <property type="evidence" value="ECO:0007669"/>
    <property type="project" value="TreeGrafter"/>
</dbReference>
<dbReference type="GO" id="GO:0005657">
    <property type="term" value="C:replication fork"/>
    <property type="evidence" value="ECO:0007669"/>
    <property type="project" value="InterPro"/>
</dbReference>
<dbReference type="AlphaFoldDB" id="A0AAD6MYL0"/>
<reference evidence="2" key="2">
    <citation type="submission" date="2023-01" db="EMBL/GenBank/DDBJ databases">
        <authorList>
            <person name="Petersen C."/>
        </authorList>
    </citation>
    <scope>NUCLEOTIDE SEQUENCE</scope>
    <source>
        <strain evidence="2">IBT 17514</strain>
    </source>
</reference>
<evidence type="ECO:0008006" key="4">
    <source>
        <dbReference type="Google" id="ProtNLM"/>
    </source>
</evidence>
<evidence type="ECO:0000313" key="3">
    <source>
        <dbReference type="Proteomes" id="UP001215712"/>
    </source>
</evidence>
<dbReference type="PANTHER" id="PTHR46644">
    <property type="entry name" value="DNA REPAIR PROTEIN XRCC2"/>
    <property type="match status" value="1"/>
</dbReference>
<dbReference type="CDD" id="cd19490">
    <property type="entry name" value="XRCC2"/>
    <property type="match status" value="1"/>
</dbReference>
<dbReference type="SUPFAM" id="SSF52540">
    <property type="entry name" value="P-loop containing nucleoside triphosphate hydrolases"/>
    <property type="match status" value="1"/>
</dbReference>
<dbReference type="InterPro" id="IPR030547">
    <property type="entry name" value="XRCC2"/>
</dbReference>
<comment type="caution">
    <text evidence="2">The sequence shown here is derived from an EMBL/GenBank/DDBJ whole genome shotgun (WGS) entry which is preliminary data.</text>
</comment>
<accession>A0AAD6MYL0</accession>
<protein>
    <recommendedName>
        <fullName evidence="4">DNA recombination and repair protein Rad51-like C-terminal domain-containing protein</fullName>
    </recommendedName>
</protein>
<proteinExistence type="predicted"/>
<dbReference type="GO" id="GO:0000724">
    <property type="term" value="P:double-strand break repair via homologous recombination"/>
    <property type="evidence" value="ECO:0007669"/>
    <property type="project" value="InterPro"/>
</dbReference>
<feature type="compositionally biased region" description="Polar residues" evidence="1">
    <location>
        <begin position="345"/>
        <end position="355"/>
    </location>
</feature>
<organism evidence="2 3">
    <name type="scientific">Penicillium malachiteum</name>
    <dbReference type="NCBI Taxonomy" id="1324776"/>
    <lineage>
        <taxon>Eukaryota</taxon>
        <taxon>Fungi</taxon>
        <taxon>Dikarya</taxon>
        <taxon>Ascomycota</taxon>
        <taxon>Pezizomycotina</taxon>
        <taxon>Eurotiomycetes</taxon>
        <taxon>Eurotiomycetidae</taxon>
        <taxon>Eurotiales</taxon>
        <taxon>Aspergillaceae</taxon>
        <taxon>Penicillium</taxon>
    </lineage>
</organism>
<dbReference type="GO" id="GO:0005815">
    <property type="term" value="C:microtubule organizing center"/>
    <property type="evidence" value="ECO:0007669"/>
    <property type="project" value="TreeGrafter"/>
</dbReference>
<dbReference type="Gene3D" id="3.40.50.300">
    <property type="entry name" value="P-loop containing nucleotide triphosphate hydrolases"/>
    <property type="match status" value="1"/>
</dbReference>
<keyword evidence="3" id="KW-1185">Reference proteome</keyword>
<dbReference type="GO" id="GO:0000400">
    <property type="term" value="F:four-way junction DNA binding"/>
    <property type="evidence" value="ECO:0007669"/>
    <property type="project" value="TreeGrafter"/>
</dbReference>
<dbReference type="GO" id="GO:0033063">
    <property type="term" value="C:Rad51B-Rad51C-Rad51D-XRCC2 complex"/>
    <property type="evidence" value="ECO:0007669"/>
    <property type="project" value="InterPro"/>
</dbReference>
<dbReference type="EMBL" id="JAQJAN010000003">
    <property type="protein sequence ID" value="KAJ5733633.1"/>
    <property type="molecule type" value="Genomic_DNA"/>
</dbReference>
<evidence type="ECO:0000313" key="2">
    <source>
        <dbReference type="EMBL" id="KAJ5733633.1"/>
    </source>
</evidence>
<evidence type="ECO:0000256" key="1">
    <source>
        <dbReference type="SAM" id="MobiDB-lite"/>
    </source>
</evidence>
<dbReference type="InterPro" id="IPR027417">
    <property type="entry name" value="P-loop_NTPase"/>
</dbReference>
<dbReference type="Proteomes" id="UP001215712">
    <property type="component" value="Unassembled WGS sequence"/>
</dbReference>
<sequence length="464" mass="51717">MAASLGATSLDNVHHEGLDELLHELANIYPAGTDHQKPSIGVPILDALMEVFMLRTGGPAPDYHPHTQQNQTQSIRQDPAPVQELIQSDDDEMLLTEDYDNEALLSDEQQAPTLLFSGSAHRSHRRMPVLEISSSLSGAGKSQLLYYMTALAVLPREYGNTHIGGQDAAVVLIDADDRFDVQRLQAVARGIILKAEQSQPETEQGLEQTTEDVKLSSDDLKTMLFSAFKHIHILRPQSSSALLATLATLDTYLYDISQHHSAPRPLQMLAIDSMTAFFWQDKLRDNLARTEDLGRSREENDKLREQNQSFHFVDLYAEIAKELKRLQTRFGCTVVYTTTVSGARPNKTTADQTGQLGPYDAPPSRTPALRSALPAPWGTFPLLRLVVQRDSIRAFPPTMSVNDAKKDAPMRQTVVRRGKFSAYVNSWGREDWPSRVVDGLRPYGDGSFPFYVREDAIEIPLPGL</sequence>